<name>A0A0K8RKK3_IXORI</name>
<keyword evidence="1" id="KW-0732">Signal</keyword>
<organism evidence="2">
    <name type="scientific">Ixodes ricinus</name>
    <name type="common">Common tick</name>
    <name type="synonym">Acarus ricinus</name>
    <dbReference type="NCBI Taxonomy" id="34613"/>
    <lineage>
        <taxon>Eukaryota</taxon>
        <taxon>Metazoa</taxon>
        <taxon>Ecdysozoa</taxon>
        <taxon>Arthropoda</taxon>
        <taxon>Chelicerata</taxon>
        <taxon>Arachnida</taxon>
        <taxon>Acari</taxon>
        <taxon>Parasitiformes</taxon>
        <taxon>Ixodida</taxon>
        <taxon>Ixodoidea</taxon>
        <taxon>Ixodidae</taxon>
        <taxon>Ixodinae</taxon>
        <taxon>Ixodes</taxon>
    </lineage>
</organism>
<dbReference type="EMBL" id="GADI01002198">
    <property type="protein sequence ID" value="JAA71610.1"/>
    <property type="molecule type" value="mRNA"/>
</dbReference>
<evidence type="ECO:0000313" key="2">
    <source>
        <dbReference type="EMBL" id="JAA71610.1"/>
    </source>
</evidence>
<feature type="signal peptide" evidence="1">
    <location>
        <begin position="1"/>
        <end position="19"/>
    </location>
</feature>
<evidence type="ECO:0000256" key="1">
    <source>
        <dbReference type="SAM" id="SignalP"/>
    </source>
</evidence>
<reference evidence="2" key="1">
    <citation type="submission" date="2012-12" db="EMBL/GenBank/DDBJ databases">
        <title>Identification and characterization of a phenylalanine ammonia-lyase gene family in Isatis indigotica Fort.</title>
        <authorList>
            <person name="Liu Q."/>
            <person name="Chen J."/>
            <person name="Zhou X."/>
            <person name="Di P."/>
            <person name="Xiao Y."/>
            <person name="Xuan H."/>
            <person name="Zhang L."/>
            <person name="Chen W."/>
        </authorList>
    </citation>
    <scope>NUCLEOTIDE SEQUENCE</scope>
    <source>
        <tissue evidence="2">Salivary gland</tissue>
    </source>
</reference>
<proteinExistence type="evidence at transcript level"/>
<dbReference type="AlphaFoldDB" id="A0A0K8RKK3"/>
<feature type="chain" id="PRO_5005518098" evidence="1">
    <location>
        <begin position="20"/>
        <end position="67"/>
    </location>
</feature>
<sequence length="67" mass="7708">MRALLICTLLLLHGMMSLAEYGFPPINYQPKCRHPCTSSRQCPRDCKHCLKFYNTDGTVCAKRDRFG</sequence>
<accession>A0A0K8RKK3</accession>
<protein>
    <submittedName>
        <fullName evidence="2">Putative 5.3 kDa protein</fullName>
    </submittedName>
</protein>